<dbReference type="SUPFAM" id="SSF47240">
    <property type="entry name" value="Ferritin-like"/>
    <property type="match status" value="1"/>
</dbReference>
<dbReference type="RefSeq" id="WP_160624351.1">
    <property type="nucleotide sequence ID" value="NZ_WUUQ01000001.1"/>
</dbReference>
<gene>
    <name evidence="1" type="ORF">GSF08_02805</name>
</gene>
<organism evidence="1 2">
    <name type="scientific">Copranaerobaculum intestinale</name>
    <dbReference type="NCBI Taxonomy" id="2692629"/>
    <lineage>
        <taxon>Bacteria</taxon>
        <taxon>Bacillati</taxon>
        <taxon>Bacillota</taxon>
        <taxon>Erysipelotrichia</taxon>
        <taxon>Erysipelotrichales</taxon>
        <taxon>Erysipelotrichaceae</taxon>
        <taxon>Copranaerobaculum</taxon>
    </lineage>
</organism>
<dbReference type="Proteomes" id="UP000434036">
    <property type="component" value="Unassembled WGS sequence"/>
</dbReference>
<keyword evidence="2" id="KW-1185">Reference proteome</keyword>
<dbReference type="InterPro" id="IPR012347">
    <property type="entry name" value="Ferritin-like"/>
</dbReference>
<name>A0A6N8U5U2_9FIRM</name>
<dbReference type="InterPro" id="IPR009078">
    <property type="entry name" value="Ferritin-like_SF"/>
</dbReference>
<evidence type="ECO:0000313" key="2">
    <source>
        <dbReference type="Proteomes" id="UP000434036"/>
    </source>
</evidence>
<proteinExistence type="predicted"/>
<dbReference type="AlphaFoldDB" id="A0A6N8U5U2"/>
<dbReference type="Gene3D" id="1.20.1260.10">
    <property type="match status" value="1"/>
</dbReference>
<reference evidence="1 2" key="1">
    <citation type="submission" date="2019-12" db="EMBL/GenBank/DDBJ databases">
        <authorList>
            <person name="Yang R."/>
        </authorList>
    </citation>
    <scope>NUCLEOTIDE SEQUENCE [LARGE SCALE GENOMIC DNA]</scope>
    <source>
        <strain evidence="1 2">DONG20-135</strain>
    </source>
</reference>
<evidence type="ECO:0000313" key="1">
    <source>
        <dbReference type="EMBL" id="MXQ72875.1"/>
    </source>
</evidence>
<dbReference type="EMBL" id="WUUQ01000001">
    <property type="protein sequence ID" value="MXQ72875.1"/>
    <property type="molecule type" value="Genomic_DNA"/>
</dbReference>
<accession>A0A6N8U5U2</accession>
<sequence>MYSYANKLPIRIEIEKPDFIFFEILHSRIGTYRGLAQIVQLMKCTFLIRDQHVSDTFSMIVAREMTNMEILGELMQLLRGLDASFVDCIDLNNPVYEVVQNWSGGEPAHEKPVEDHEIADDLCAMIMHQQQVDSELMKEYQSLIEKTSDQGVIAVLEWLVSGKETNLNQWGQLMHRITYPIKHKDFGEGYLSEQGGELDSGNYFDRPNPYFLNPDDFDEQDYIKENESEHY</sequence>
<reference evidence="1 2" key="2">
    <citation type="submission" date="2020-01" db="EMBL/GenBank/DDBJ databases">
        <title>Clostridiaceae sp. nov. isolated from the gut of human by culturomics.</title>
        <authorList>
            <person name="Chang Y."/>
        </authorList>
    </citation>
    <scope>NUCLEOTIDE SEQUENCE [LARGE SCALE GENOMIC DNA]</scope>
    <source>
        <strain evidence="1 2">DONG20-135</strain>
    </source>
</reference>
<comment type="caution">
    <text evidence="1">The sequence shown here is derived from an EMBL/GenBank/DDBJ whole genome shotgun (WGS) entry which is preliminary data.</text>
</comment>
<protein>
    <submittedName>
        <fullName evidence="1">Uncharacterized protein</fullName>
    </submittedName>
</protein>